<organism evidence="1 2">
    <name type="scientific">Puccinia coronata f. sp. avenae</name>
    <dbReference type="NCBI Taxonomy" id="200324"/>
    <lineage>
        <taxon>Eukaryota</taxon>
        <taxon>Fungi</taxon>
        <taxon>Dikarya</taxon>
        <taxon>Basidiomycota</taxon>
        <taxon>Pucciniomycotina</taxon>
        <taxon>Pucciniomycetes</taxon>
        <taxon>Pucciniales</taxon>
        <taxon>Pucciniaceae</taxon>
        <taxon>Puccinia</taxon>
    </lineage>
</organism>
<evidence type="ECO:0000313" key="1">
    <source>
        <dbReference type="EMBL" id="PLW17025.1"/>
    </source>
</evidence>
<dbReference type="AlphaFoldDB" id="A0A2N5SUV0"/>
<evidence type="ECO:0000313" key="2">
    <source>
        <dbReference type="Proteomes" id="UP000235392"/>
    </source>
</evidence>
<dbReference type="EMBL" id="PGCI01000759">
    <property type="protein sequence ID" value="PLW17025.1"/>
    <property type="molecule type" value="Genomic_DNA"/>
</dbReference>
<proteinExistence type="predicted"/>
<reference evidence="1 2" key="1">
    <citation type="submission" date="2017-11" db="EMBL/GenBank/DDBJ databases">
        <title>De novo assembly and phasing of dikaryotic genomes from two isolates of Puccinia coronata f. sp. avenae, the causal agent of oat crown rust.</title>
        <authorList>
            <person name="Miller M.E."/>
            <person name="Zhang Y."/>
            <person name="Omidvar V."/>
            <person name="Sperschneider J."/>
            <person name="Schwessinger B."/>
            <person name="Raley C."/>
            <person name="Palmer J.M."/>
            <person name="Garnica D."/>
            <person name="Upadhyaya N."/>
            <person name="Rathjen J."/>
            <person name="Taylor J.M."/>
            <person name="Park R.F."/>
            <person name="Dodds P.N."/>
            <person name="Hirsch C.D."/>
            <person name="Kianian S.F."/>
            <person name="Figueroa M."/>
        </authorList>
    </citation>
    <scope>NUCLEOTIDE SEQUENCE [LARGE SCALE GENOMIC DNA]</scope>
    <source>
        <strain evidence="1">12SD80</strain>
    </source>
</reference>
<gene>
    <name evidence="1" type="ORF">PCASD_19351</name>
</gene>
<comment type="caution">
    <text evidence="1">The sequence shown here is derived from an EMBL/GenBank/DDBJ whole genome shotgun (WGS) entry which is preliminary data.</text>
</comment>
<sequence>MFLHTINIPDTIRFCSNIKLISLEKEPLATLYRFSFSSFNHSVLHLLTDPLPCLRFASLVSPLCALSSSSHKLARLKGSLP</sequence>
<protein>
    <submittedName>
        <fullName evidence="1">Uncharacterized protein</fullName>
    </submittedName>
</protein>
<name>A0A2N5SUV0_9BASI</name>
<dbReference type="Proteomes" id="UP000235392">
    <property type="component" value="Unassembled WGS sequence"/>
</dbReference>
<accession>A0A2N5SUV0</accession>